<feature type="transmembrane region" description="Helical" evidence="2">
    <location>
        <begin position="6"/>
        <end position="28"/>
    </location>
</feature>
<evidence type="ECO:0000256" key="1">
    <source>
        <dbReference type="SAM" id="MobiDB-lite"/>
    </source>
</evidence>
<keyword evidence="2" id="KW-1133">Transmembrane helix</keyword>
<dbReference type="EMBL" id="WVRA01000009">
    <property type="protein sequence ID" value="NOE20335.1"/>
    <property type="molecule type" value="Genomic_DNA"/>
</dbReference>
<dbReference type="RefSeq" id="WP_171120138.1">
    <property type="nucleotide sequence ID" value="NZ_WVQY01000007.1"/>
</dbReference>
<protein>
    <submittedName>
        <fullName evidence="4">Flagellar basal body-associated protein FliL</fullName>
    </submittedName>
</protein>
<evidence type="ECO:0000313" key="4">
    <source>
        <dbReference type="EMBL" id="NOE20335.1"/>
    </source>
</evidence>
<dbReference type="EMBL" id="WVQY01000007">
    <property type="protein sequence ID" value="NOD31988.1"/>
    <property type="molecule type" value="Genomic_DNA"/>
</dbReference>
<evidence type="ECO:0000313" key="6">
    <source>
        <dbReference type="Proteomes" id="UP000599383"/>
    </source>
</evidence>
<gene>
    <name evidence="3" type="ORF">GS617_17090</name>
    <name evidence="4" type="ORF">GS634_19600</name>
</gene>
<keyword evidence="4" id="KW-0282">Flagellum</keyword>
<keyword evidence="2" id="KW-0812">Transmembrane</keyword>
<feature type="region of interest" description="Disordered" evidence="1">
    <location>
        <begin position="37"/>
        <end position="58"/>
    </location>
</feature>
<keyword evidence="2" id="KW-0472">Membrane</keyword>
<organism evidence="4 5">
    <name type="scientific">Ruegeria atlantica</name>
    <dbReference type="NCBI Taxonomy" id="81569"/>
    <lineage>
        <taxon>Bacteria</taxon>
        <taxon>Pseudomonadati</taxon>
        <taxon>Pseudomonadota</taxon>
        <taxon>Alphaproteobacteria</taxon>
        <taxon>Rhodobacterales</taxon>
        <taxon>Roseobacteraceae</taxon>
        <taxon>Ruegeria</taxon>
    </lineage>
</organism>
<evidence type="ECO:0000313" key="3">
    <source>
        <dbReference type="EMBL" id="NOD31988.1"/>
    </source>
</evidence>
<proteinExistence type="predicted"/>
<accession>A0AA91BPT8</accession>
<evidence type="ECO:0000256" key="2">
    <source>
        <dbReference type="SAM" id="Phobius"/>
    </source>
</evidence>
<dbReference type="Proteomes" id="UP000597886">
    <property type="component" value="Unassembled WGS sequence"/>
</dbReference>
<keyword evidence="4" id="KW-0966">Cell projection</keyword>
<evidence type="ECO:0000313" key="5">
    <source>
        <dbReference type="Proteomes" id="UP000597886"/>
    </source>
</evidence>
<keyword evidence="4" id="KW-0969">Cilium</keyword>
<comment type="caution">
    <text evidence="4">The sequence shown here is derived from an EMBL/GenBank/DDBJ whole genome shotgun (WGS) entry which is preliminary data.</text>
</comment>
<sequence length="168" mass="18029">MVAKLIPVIFLIVGLGAGIGAGLVLAPAKKPETAVAEKEAVKEDKSAGKKTGKSKEKGEGESFGYLKMTKQFVVPVVKDDQIEAMVTLSLSLEANPDITETFYAIEPKLRDGFLQVLFDHANTGGFDGAFTESGNLDVLRNSLLEVARKEFGDDVSKVLILSVNRQDS</sequence>
<name>A0AA91BPT8_9RHOB</name>
<dbReference type="Proteomes" id="UP000599383">
    <property type="component" value="Unassembled WGS sequence"/>
</dbReference>
<reference evidence="4 6" key="1">
    <citation type="submission" date="2019-12" db="EMBL/GenBank/DDBJ databases">
        <title>Ruegeria JWLKs population differentiation of coral mucus and skeleton niches.</title>
        <authorList>
            <person name="Luo D."/>
        </authorList>
    </citation>
    <scope>NUCLEOTIDE SEQUENCE</scope>
    <source>
        <strain evidence="4">HKCCD6181</strain>
        <strain evidence="3 6">HKCCD6238</strain>
    </source>
</reference>
<keyword evidence="6" id="KW-1185">Reference proteome</keyword>
<dbReference type="AlphaFoldDB" id="A0AA91BPT8"/>